<keyword evidence="4 5" id="KW-0472">Membrane</keyword>
<dbReference type="InterPro" id="IPR013083">
    <property type="entry name" value="Znf_RING/FYVE/PHD"/>
</dbReference>
<feature type="transmembrane region" description="Helical" evidence="5">
    <location>
        <begin position="156"/>
        <end position="174"/>
    </location>
</feature>
<organism evidence="6 7">
    <name type="scientific">Roridomyces roridus</name>
    <dbReference type="NCBI Taxonomy" id="1738132"/>
    <lineage>
        <taxon>Eukaryota</taxon>
        <taxon>Fungi</taxon>
        <taxon>Dikarya</taxon>
        <taxon>Basidiomycota</taxon>
        <taxon>Agaricomycotina</taxon>
        <taxon>Agaricomycetes</taxon>
        <taxon>Agaricomycetidae</taxon>
        <taxon>Agaricales</taxon>
        <taxon>Marasmiineae</taxon>
        <taxon>Mycenaceae</taxon>
        <taxon>Roridomyces</taxon>
    </lineage>
</organism>
<keyword evidence="3 5" id="KW-1133">Transmembrane helix</keyword>
<protein>
    <recommendedName>
        <fullName evidence="8">RING-CH-type domain-containing protein</fullName>
    </recommendedName>
</protein>
<dbReference type="Gene3D" id="3.30.40.10">
    <property type="entry name" value="Zinc/RING finger domain, C3HC4 (zinc finger)"/>
    <property type="match status" value="1"/>
</dbReference>
<evidence type="ECO:0008006" key="8">
    <source>
        <dbReference type="Google" id="ProtNLM"/>
    </source>
</evidence>
<dbReference type="GO" id="GO:0016020">
    <property type="term" value="C:membrane"/>
    <property type="evidence" value="ECO:0007669"/>
    <property type="project" value="UniProtKB-SubCell"/>
</dbReference>
<name>A0AAD7F9X7_9AGAR</name>
<feature type="transmembrane region" description="Helical" evidence="5">
    <location>
        <begin position="248"/>
        <end position="268"/>
    </location>
</feature>
<evidence type="ECO:0000256" key="4">
    <source>
        <dbReference type="ARBA" id="ARBA00023136"/>
    </source>
</evidence>
<keyword evidence="7" id="KW-1185">Reference proteome</keyword>
<feature type="transmembrane region" description="Helical" evidence="5">
    <location>
        <begin position="400"/>
        <end position="419"/>
    </location>
</feature>
<evidence type="ECO:0000256" key="1">
    <source>
        <dbReference type="ARBA" id="ARBA00004141"/>
    </source>
</evidence>
<keyword evidence="2 5" id="KW-0812">Transmembrane</keyword>
<comment type="subcellular location">
    <subcellularLocation>
        <location evidence="1">Membrane</location>
        <topology evidence="1">Multi-pass membrane protein</topology>
    </subcellularLocation>
</comment>
<evidence type="ECO:0000256" key="3">
    <source>
        <dbReference type="ARBA" id="ARBA00022989"/>
    </source>
</evidence>
<proteinExistence type="predicted"/>
<dbReference type="PANTHER" id="PTHR46283">
    <property type="entry name" value="E3 UBIQUITIN-PROTEIN LIGASE MARCH5"/>
    <property type="match status" value="1"/>
</dbReference>
<dbReference type="AlphaFoldDB" id="A0AAD7F9X7"/>
<evidence type="ECO:0000256" key="2">
    <source>
        <dbReference type="ARBA" id="ARBA00022692"/>
    </source>
</evidence>
<gene>
    <name evidence="6" type="ORF">FB45DRAFT_948089</name>
</gene>
<evidence type="ECO:0000313" key="6">
    <source>
        <dbReference type="EMBL" id="KAJ7607334.1"/>
    </source>
</evidence>
<evidence type="ECO:0000256" key="5">
    <source>
        <dbReference type="SAM" id="Phobius"/>
    </source>
</evidence>
<comment type="caution">
    <text evidence="6">The sequence shown here is derived from an EMBL/GenBank/DDBJ whole genome shotgun (WGS) entry which is preliminary data.</text>
</comment>
<evidence type="ECO:0000313" key="7">
    <source>
        <dbReference type="Proteomes" id="UP001221142"/>
    </source>
</evidence>
<feature type="transmembrane region" description="Helical" evidence="5">
    <location>
        <begin position="123"/>
        <end position="150"/>
    </location>
</feature>
<sequence length="481" mass="54764">MSFASTMNDGDIPTLDDLRVKSCFICLEEETTSSRNKRANAWVHPCPNCPLLAHDKCLLRWIGTLPIRPARRRRRRDGDEDPDTTYPLFQLDTFRCPRCKRQYELANPVPPPLHTLGMILDSCYVLTSLVVDLACTTVGIVAIQALPIALSVQSRIVVLSGMFLYEVAFLRSYLGDRMFNLLMTDNPSNLLRSLFIIVPVIPFRLLIPGTIRGFIIPLYMSFPLFFGFMTETESSELDYLPKDQSVSIWPPSPAWLGLMIVPMLRPIYRQLFSRLRTRVLGSPLPYRPKRYLSDRVRRMFTFRRAPAPADPIPPEEEEDPAQVVVAESIVRQEQSSLMHDVLHAVLSLVIPPIFGNALLAAAPRSLYLRRFLGLRPESGLVPRLSSYHSNWAGMTLRQRLAVNFGAVGSLLFGGSWMWADMDPAWWRNTLGYGLFVLAKDCLELHRLWLQTREVKSRTIKSRDFSGVDVKELDLIDPGKFI</sequence>
<reference evidence="6" key="1">
    <citation type="submission" date="2023-03" db="EMBL/GenBank/DDBJ databases">
        <title>Massive genome expansion in bonnet fungi (Mycena s.s.) driven by repeated elements and novel gene families across ecological guilds.</title>
        <authorList>
            <consortium name="Lawrence Berkeley National Laboratory"/>
            <person name="Harder C.B."/>
            <person name="Miyauchi S."/>
            <person name="Viragh M."/>
            <person name="Kuo A."/>
            <person name="Thoen E."/>
            <person name="Andreopoulos B."/>
            <person name="Lu D."/>
            <person name="Skrede I."/>
            <person name="Drula E."/>
            <person name="Henrissat B."/>
            <person name="Morin E."/>
            <person name="Kohler A."/>
            <person name="Barry K."/>
            <person name="LaButti K."/>
            <person name="Morin E."/>
            <person name="Salamov A."/>
            <person name="Lipzen A."/>
            <person name="Mereny Z."/>
            <person name="Hegedus B."/>
            <person name="Baldrian P."/>
            <person name="Stursova M."/>
            <person name="Weitz H."/>
            <person name="Taylor A."/>
            <person name="Grigoriev I.V."/>
            <person name="Nagy L.G."/>
            <person name="Martin F."/>
            <person name="Kauserud H."/>
        </authorList>
    </citation>
    <scope>NUCLEOTIDE SEQUENCE</scope>
    <source>
        <strain evidence="6">9284</strain>
    </source>
</reference>
<dbReference type="Proteomes" id="UP001221142">
    <property type="component" value="Unassembled WGS sequence"/>
</dbReference>
<accession>A0AAD7F9X7</accession>
<feature type="transmembrane region" description="Helical" evidence="5">
    <location>
        <begin position="195"/>
        <end position="228"/>
    </location>
</feature>
<dbReference type="EMBL" id="JARKIF010000050">
    <property type="protein sequence ID" value="KAJ7607334.1"/>
    <property type="molecule type" value="Genomic_DNA"/>
</dbReference>